<dbReference type="Proteomes" id="UP000237105">
    <property type="component" value="Unassembled WGS sequence"/>
</dbReference>
<dbReference type="OrthoDB" id="1744379at2759"/>
<comment type="subcellular location">
    <subcellularLocation>
        <location evidence="1">Membrane</location>
        <topology evidence="1">Single-pass type I membrane protein</topology>
    </subcellularLocation>
</comment>
<dbReference type="EMBL" id="JXTB01000494">
    <property type="protein sequence ID" value="PON38459.1"/>
    <property type="molecule type" value="Genomic_DNA"/>
</dbReference>
<evidence type="ECO:0000256" key="4">
    <source>
        <dbReference type="ARBA" id="ARBA00022989"/>
    </source>
</evidence>
<gene>
    <name evidence="8" type="ORF">PanWU01x14_312450</name>
</gene>
<keyword evidence="5" id="KW-0472">Membrane</keyword>
<keyword evidence="3" id="KW-0732">Signal</keyword>
<dbReference type="InterPro" id="IPR032675">
    <property type="entry name" value="LRR_dom_sf"/>
</dbReference>
<keyword evidence="7" id="KW-0325">Glycoprotein</keyword>
<proteinExistence type="predicted"/>
<evidence type="ECO:0000256" key="6">
    <source>
        <dbReference type="ARBA" id="ARBA00023170"/>
    </source>
</evidence>
<keyword evidence="6" id="KW-0675">Receptor</keyword>
<evidence type="ECO:0000256" key="5">
    <source>
        <dbReference type="ARBA" id="ARBA00023136"/>
    </source>
</evidence>
<evidence type="ECO:0000256" key="7">
    <source>
        <dbReference type="ARBA" id="ARBA00023180"/>
    </source>
</evidence>
<dbReference type="PANTHER" id="PTHR48061">
    <property type="entry name" value="LEUCINE-RICH REPEAT RECEPTOR PROTEIN KINASE EMS1-LIKE-RELATED"/>
    <property type="match status" value="1"/>
</dbReference>
<dbReference type="PANTHER" id="PTHR48061:SF46">
    <property type="entry name" value="LEUCINE-RICH REPEAT-CONTAINING N-TERMINAL PLANT-TYPE DOMAIN-CONTAINING PROTEIN"/>
    <property type="match status" value="1"/>
</dbReference>
<reference evidence="9" key="1">
    <citation type="submission" date="2016-06" db="EMBL/GenBank/DDBJ databases">
        <title>Parallel loss of symbiosis genes in relatives of nitrogen-fixing non-legume Parasponia.</title>
        <authorList>
            <person name="Van Velzen R."/>
            <person name="Holmer R."/>
            <person name="Bu F."/>
            <person name="Rutten L."/>
            <person name="Van Zeijl A."/>
            <person name="Liu W."/>
            <person name="Santuari L."/>
            <person name="Cao Q."/>
            <person name="Sharma T."/>
            <person name="Shen D."/>
            <person name="Roswanjaya Y."/>
            <person name="Wardhani T."/>
            <person name="Kalhor M.S."/>
            <person name="Jansen J."/>
            <person name="Van den Hoogen J."/>
            <person name="Gungor B."/>
            <person name="Hartog M."/>
            <person name="Hontelez J."/>
            <person name="Verver J."/>
            <person name="Yang W.-C."/>
            <person name="Schijlen E."/>
            <person name="Repin R."/>
            <person name="Schilthuizen M."/>
            <person name="Schranz E."/>
            <person name="Heidstra R."/>
            <person name="Miyata K."/>
            <person name="Fedorova E."/>
            <person name="Kohlen W."/>
            <person name="Bisseling T."/>
            <person name="Smit S."/>
            <person name="Geurts R."/>
        </authorList>
    </citation>
    <scope>NUCLEOTIDE SEQUENCE [LARGE SCALE GENOMIC DNA]</scope>
    <source>
        <strain evidence="9">cv. WU1-14</strain>
    </source>
</reference>
<keyword evidence="9" id="KW-1185">Reference proteome</keyword>
<organism evidence="8 9">
    <name type="scientific">Parasponia andersonii</name>
    <name type="common">Sponia andersonii</name>
    <dbReference type="NCBI Taxonomy" id="3476"/>
    <lineage>
        <taxon>Eukaryota</taxon>
        <taxon>Viridiplantae</taxon>
        <taxon>Streptophyta</taxon>
        <taxon>Embryophyta</taxon>
        <taxon>Tracheophyta</taxon>
        <taxon>Spermatophyta</taxon>
        <taxon>Magnoliopsida</taxon>
        <taxon>eudicotyledons</taxon>
        <taxon>Gunneridae</taxon>
        <taxon>Pentapetalae</taxon>
        <taxon>rosids</taxon>
        <taxon>fabids</taxon>
        <taxon>Rosales</taxon>
        <taxon>Cannabaceae</taxon>
        <taxon>Parasponia</taxon>
    </lineage>
</organism>
<dbReference type="AlphaFoldDB" id="A0A2P5APK7"/>
<evidence type="ECO:0000256" key="3">
    <source>
        <dbReference type="ARBA" id="ARBA00022729"/>
    </source>
</evidence>
<evidence type="ECO:0000256" key="1">
    <source>
        <dbReference type="ARBA" id="ARBA00004479"/>
    </source>
</evidence>
<evidence type="ECO:0000313" key="9">
    <source>
        <dbReference type="Proteomes" id="UP000237105"/>
    </source>
</evidence>
<name>A0A2P5APK7_PARAD</name>
<keyword evidence="2" id="KW-0812">Transmembrane</keyword>
<dbReference type="InterPro" id="IPR046956">
    <property type="entry name" value="RLP23-like"/>
</dbReference>
<comment type="caution">
    <text evidence="8">The sequence shown here is derived from an EMBL/GenBank/DDBJ whole genome shotgun (WGS) entry which is preliminary data.</text>
</comment>
<evidence type="ECO:0000313" key="8">
    <source>
        <dbReference type="EMBL" id="PON38459.1"/>
    </source>
</evidence>
<dbReference type="SUPFAM" id="SSF52047">
    <property type="entry name" value="RNI-like"/>
    <property type="match status" value="1"/>
</dbReference>
<keyword evidence="4" id="KW-1133">Transmembrane helix</keyword>
<protein>
    <submittedName>
        <fullName evidence="8">LRR domain containing protein</fullName>
    </submittedName>
</protein>
<sequence>MNLSSSLSSLNLSSSNLQGQFPEKIFLLQSLQELYLRGNENLTDSLPRSNWSSPLVEFDLSSTLSIDLAYLTRNLRNLNSLFLDHCKFIGSYPLLVGNFTQIIDLGLSNNNFSGQVPWSSLNLKGITSLDLSGNNFVG</sequence>
<accession>A0A2P5APK7</accession>
<dbReference type="GO" id="GO:0016020">
    <property type="term" value="C:membrane"/>
    <property type="evidence" value="ECO:0007669"/>
    <property type="project" value="UniProtKB-SubCell"/>
</dbReference>
<evidence type="ECO:0000256" key="2">
    <source>
        <dbReference type="ARBA" id="ARBA00022692"/>
    </source>
</evidence>
<dbReference type="Gene3D" id="3.80.10.10">
    <property type="entry name" value="Ribonuclease Inhibitor"/>
    <property type="match status" value="1"/>
</dbReference>
<dbReference type="STRING" id="3476.A0A2P5APK7"/>